<dbReference type="AlphaFoldDB" id="A0A0K9FHJ4"/>
<keyword evidence="1" id="KW-0812">Transmembrane</keyword>
<feature type="transmembrane region" description="Helical" evidence="1">
    <location>
        <begin position="134"/>
        <end position="150"/>
    </location>
</feature>
<feature type="transmembrane region" description="Helical" evidence="1">
    <location>
        <begin position="58"/>
        <end position="77"/>
    </location>
</feature>
<feature type="transmembrane region" description="Helical" evidence="1">
    <location>
        <begin position="107"/>
        <end position="128"/>
    </location>
</feature>
<feature type="transmembrane region" description="Helical" evidence="1">
    <location>
        <begin position="7"/>
        <end position="26"/>
    </location>
</feature>
<dbReference type="PATRIC" id="fig|582475.4.peg.3659"/>
<dbReference type="GeneID" id="96596808"/>
<feature type="transmembrane region" description="Helical" evidence="1">
    <location>
        <begin position="183"/>
        <end position="204"/>
    </location>
</feature>
<feature type="transmembrane region" description="Helical" evidence="1">
    <location>
        <begin position="157"/>
        <end position="177"/>
    </location>
</feature>
<sequence length="219" mass="26039">MKNLINFSIVGCLMTMIFLGIVNYTTSPQELWFIYPCLLVLLWPITLFFMSKRMYKQYSLVCSTLIIAFLIIENYLYSPDYIWFIYAIYPIIWWPILMYLEEKAKTLKIALIGCASTIIYYSLLNIILSHPYPWAIYPSFLVIWWPLALYHAQRKTFVAFSVTATVLISIFFITVNIVSSPGIIWAFYPIFVVLWWPLSMYFYVYKRKMYRSTTLPEKV</sequence>
<gene>
    <name evidence="2" type="ORF">ACZ11_00545</name>
</gene>
<comment type="caution">
    <text evidence="2">The sequence shown here is derived from an EMBL/GenBank/DDBJ whole genome shotgun (WGS) entry which is preliminary data.</text>
</comment>
<feature type="transmembrane region" description="Helical" evidence="1">
    <location>
        <begin position="83"/>
        <end position="100"/>
    </location>
</feature>
<evidence type="ECO:0000313" key="3">
    <source>
        <dbReference type="Proteomes" id="UP000037326"/>
    </source>
</evidence>
<dbReference type="OrthoDB" id="2360867at2"/>
<organism evidence="2 3">
    <name type="scientific">Lysinibacillus xylanilyticus</name>
    <dbReference type="NCBI Taxonomy" id="582475"/>
    <lineage>
        <taxon>Bacteria</taxon>
        <taxon>Bacillati</taxon>
        <taxon>Bacillota</taxon>
        <taxon>Bacilli</taxon>
        <taxon>Bacillales</taxon>
        <taxon>Bacillaceae</taxon>
        <taxon>Lysinibacillus</taxon>
    </lineage>
</organism>
<evidence type="ECO:0000313" key="2">
    <source>
        <dbReference type="EMBL" id="KMY33611.1"/>
    </source>
</evidence>
<name>A0A0K9FHJ4_9BACI</name>
<reference evidence="3" key="1">
    <citation type="submission" date="2015-07" db="EMBL/GenBank/DDBJ databases">
        <authorList>
            <consortium name="Consortium for Microbial Forensics and Genomics (microFORGE)"/>
            <person name="Knight B.M."/>
            <person name="Roberts D.P."/>
            <person name="Lin D."/>
            <person name="Hari K."/>
            <person name="Fletcher J."/>
            <person name="Melcher U."/>
            <person name="Blagden T."/>
            <person name="Winegar R.A."/>
        </authorList>
    </citation>
    <scope>NUCLEOTIDE SEQUENCE [LARGE SCALE GENOMIC DNA]</scope>
    <source>
        <strain evidence="3">DSM 23493</strain>
    </source>
</reference>
<proteinExistence type="predicted"/>
<evidence type="ECO:0000256" key="1">
    <source>
        <dbReference type="SAM" id="Phobius"/>
    </source>
</evidence>
<keyword evidence="1" id="KW-0472">Membrane</keyword>
<dbReference type="EMBL" id="LFXJ01000002">
    <property type="protein sequence ID" value="KMY33611.1"/>
    <property type="molecule type" value="Genomic_DNA"/>
</dbReference>
<protein>
    <submittedName>
        <fullName evidence="2">Uncharacterized protein</fullName>
    </submittedName>
</protein>
<accession>A0A0K9FHJ4</accession>
<dbReference type="Proteomes" id="UP000037326">
    <property type="component" value="Unassembled WGS sequence"/>
</dbReference>
<dbReference type="RefSeq" id="WP_049662695.1">
    <property type="nucleotide sequence ID" value="NZ_LFXJ01000002.1"/>
</dbReference>
<keyword evidence="1" id="KW-1133">Transmembrane helix</keyword>
<feature type="transmembrane region" description="Helical" evidence="1">
    <location>
        <begin position="32"/>
        <end position="51"/>
    </location>
</feature>